<dbReference type="Pfam" id="PF08265">
    <property type="entry name" value="YL1_C"/>
    <property type="match status" value="1"/>
</dbReference>
<dbReference type="InterPro" id="IPR013272">
    <property type="entry name" value="Vps72/YL1_C"/>
</dbReference>
<keyword evidence="2" id="KW-0175">Coiled coil</keyword>
<protein>
    <submittedName>
        <fullName evidence="5">Putative vacuolar protein sorting protein</fullName>
    </submittedName>
</protein>
<dbReference type="STRING" id="1245528.M3K651"/>
<dbReference type="eggNOG" id="KOG2897">
    <property type="taxonomic scope" value="Eukaryota"/>
</dbReference>
<keyword evidence="6" id="KW-1185">Reference proteome</keyword>
<feature type="domain" description="Vps72/YL1 C-terminal" evidence="4">
    <location>
        <begin position="662"/>
        <end position="691"/>
    </location>
</feature>
<feature type="region of interest" description="Disordered" evidence="3">
    <location>
        <begin position="60"/>
        <end position="178"/>
    </location>
</feature>
<evidence type="ECO:0000256" key="1">
    <source>
        <dbReference type="ARBA" id="ARBA00006832"/>
    </source>
</evidence>
<sequence length="737" mass="84371">MSDDESDGIFESLIATRARRSNAGSRLKQLIELEEQSNELTQTNQFVTEDDENVDLLFQEDGDDEEFIDEEVDNANLNGIDEDDDEEEDEDNESLPKKRQHNVDDEEEGEDGNVNPDEVLSDSDLSSSDTDESEGEKELMKQERLKKKRVKKQRLIPTIKQVQPEKKKQKRTHLITADSLLLSSRRSSSRSAALESKQALVDKLKESEARRAKYVHVERKKHVELTQEERLAEAVETEKANIESLNRFEEQENVKKEKQRQLLLSKRVKLHNVIRMVSKETFVNPIEEVTDARRQYEKYLALRKRLGKKKKQQLDESYFPRKMPFTIDYDSPYQKALLAEKKKLEQEEEIKKLETMNVKLKEILETRDADDIKTEDDPVKTEDVETDEIKTEINGDNEESIIIDGTDENMVEDGEKETPNGDIKSEESGDNGVKTTDLETEKEVIQETKEEINGEVNNGEVNNVEPIKDEQENGNGPVLKEDGETEQTKTEEPIKPVKFADEVVSSREETPAIEPINETKDEEIFEGPPQRVSRNMIYLIDFDEEKKDFRFDNPSNIKKILFGKQSLLPGSRRFKDVKTILTIGKVENPYAITKEDKDSLFEPATELNEDDPMFDILKKLPRIGVKQDLIEEVEDKEEEKSTEIVIKTEAPTGLYLPNGNKKNCMFSGTEVKYFDPSTGIPYSSVDAYKILKAIEQGQVPWLSFTGENNDSGNVELYLGSRDGSTRHAKGVPDGFDG</sequence>
<evidence type="ECO:0000256" key="3">
    <source>
        <dbReference type="SAM" id="MobiDB-lite"/>
    </source>
</evidence>
<organism evidence="5 6">
    <name type="scientific">Candida maltosa (strain Xu316)</name>
    <name type="common">Yeast</name>
    <dbReference type="NCBI Taxonomy" id="1245528"/>
    <lineage>
        <taxon>Eukaryota</taxon>
        <taxon>Fungi</taxon>
        <taxon>Dikarya</taxon>
        <taxon>Ascomycota</taxon>
        <taxon>Saccharomycotina</taxon>
        <taxon>Pichiomycetes</taxon>
        <taxon>Debaryomycetaceae</taxon>
        <taxon>Candida/Lodderomyces clade</taxon>
        <taxon>Candida</taxon>
    </lineage>
</organism>
<feature type="compositionally biased region" description="Basic residues" evidence="3">
    <location>
        <begin position="144"/>
        <end position="154"/>
    </location>
</feature>
<dbReference type="Proteomes" id="UP000011777">
    <property type="component" value="Unassembled WGS sequence"/>
</dbReference>
<comment type="caution">
    <text evidence="5">The sequence shown here is derived from an EMBL/GenBank/DDBJ whole genome shotgun (WGS) entry which is preliminary data.</text>
</comment>
<proteinExistence type="inferred from homology"/>
<dbReference type="OrthoDB" id="49520at2759"/>
<evidence type="ECO:0000313" key="6">
    <source>
        <dbReference type="Proteomes" id="UP000011777"/>
    </source>
</evidence>
<evidence type="ECO:0000313" key="5">
    <source>
        <dbReference type="EMBL" id="EMG50284.1"/>
    </source>
</evidence>
<dbReference type="GO" id="GO:0005634">
    <property type="term" value="C:nucleus"/>
    <property type="evidence" value="ECO:0007669"/>
    <property type="project" value="TreeGrafter"/>
</dbReference>
<feature type="compositionally biased region" description="Low complexity" evidence="3">
    <location>
        <begin position="112"/>
        <end position="128"/>
    </location>
</feature>
<feature type="compositionally biased region" description="Basic and acidic residues" evidence="3">
    <location>
        <begin position="479"/>
        <end position="510"/>
    </location>
</feature>
<dbReference type="OMA" id="CQYFDPK"/>
<feature type="coiled-coil region" evidence="2">
    <location>
        <begin position="334"/>
        <end position="363"/>
    </location>
</feature>
<feature type="region of interest" description="Disordered" evidence="3">
    <location>
        <begin position="392"/>
        <end position="528"/>
    </location>
</feature>
<dbReference type="EMBL" id="AOGT01000312">
    <property type="protein sequence ID" value="EMG50284.1"/>
    <property type="molecule type" value="Genomic_DNA"/>
</dbReference>
<dbReference type="HOGENOM" id="CLU_018782_0_0_1"/>
<accession>M3K651</accession>
<dbReference type="AlphaFoldDB" id="M3K651"/>
<dbReference type="PANTHER" id="PTHR13275:SF4">
    <property type="entry name" value="VACUOLAR PROTEIN SORTING-ASSOCIATED PROTEIN 72 HOMOLOG"/>
    <property type="match status" value="1"/>
</dbReference>
<feature type="compositionally biased region" description="Basic and acidic residues" evidence="3">
    <location>
        <begin position="416"/>
        <end position="427"/>
    </location>
</feature>
<comment type="similarity">
    <text evidence="1">Belongs to the VPS72/YL1 family.</text>
</comment>
<dbReference type="PANTHER" id="PTHR13275">
    <property type="entry name" value="YL-1 PROTEIN TRANSCRIPTION FACTOR-LIKE 1"/>
    <property type="match status" value="1"/>
</dbReference>
<dbReference type="Pfam" id="PF05764">
    <property type="entry name" value="YL1"/>
    <property type="match status" value="1"/>
</dbReference>
<reference evidence="5 6" key="1">
    <citation type="submission" date="2013-02" db="EMBL/GenBank/DDBJ databases">
        <title>Genome sequence of Candida maltosa Xu316, a potential industrial strain for xylitol and ethanol production.</title>
        <authorList>
            <person name="Yu J."/>
            <person name="Wang Q."/>
            <person name="Geng X."/>
            <person name="Bao W."/>
            <person name="He P."/>
            <person name="Cai J."/>
        </authorList>
    </citation>
    <scope>NUCLEOTIDE SEQUENCE [LARGE SCALE GENOMIC DNA]</scope>
    <source>
        <strain evidence="6">Xu316</strain>
    </source>
</reference>
<dbReference type="SMART" id="SM00993">
    <property type="entry name" value="YL1_C"/>
    <property type="match status" value="1"/>
</dbReference>
<feature type="compositionally biased region" description="Low complexity" evidence="3">
    <location>
        <begin position="454"/>
        <end position="465"/>
    </location>
</feature>
<feature type="coiled-coil region" evidence="2">
    <location>
        <begin position="225"/>
        <end position="252"/>
    </location>
</feature>
<feature type="non-terminal residue" evidence="5">
    <location>
        <position position="1"/>
    </location>
</feature>
<name>M3K651_CANMX</name>
<feature type="compositionally biased region" description="Acidic residues" evidence="3">
    <location>
        <begin position="60"/>
        <end position="73"/>
    </location>
</feature>
<dbReference type="InterPro" id="IPR046757">
    <property type="entry name" value="YL1_N"/>
</dbReference>
<evidence type="ECO:0000256" key="2">
    <source>
        <dbReference type="SAM" id="Coils"/>
    </source>
</evidence>
<feature type="compositionally biased region" description="Acidic residues" evidence="3">
    <location>
        <begin position="395"/>
        <end position="415"/>
    </location>
</feature>
<gene>
    <name evidence="5" type="ORF">G210_4678</name>
</gene>
<feature type="compositionally biased region" description="Basic and acidic residues" evidence="3">
    <location>
        <begin position="436"/>
        <end position="452"/>
    </location>
</feature>
<feature type="compositionally biased region" description="Acidic residues" evidence="3">
    <location>
        <begin position="80"/>
        <end position="93"/>
    </location>
</feature>
<evidence type="ECO:0000259" key="4">
    <source>
        <dbReference type="SMART" id="SM00993"/>
    </source>
</evidence>